<evidence type="ECO:0000313" key="1">
    <source>
        <dbReference type="EMBL" id="AOW98956.1"/>
    </source>
</evidence>
<sequence length="160" mass="17832">MLNKKLYLTVLTGIILILSACNLISKPPEPKPTESPANVETKREDYKAIDLANKATPDQLIGADPKAIALSTFGQNQSLLIEGNFDQQVKVDYPKPDQAVVTITQTGLPDDSVRGIRYRIELSPNKSAQTGKQWQIMWAGQQFTCREGRGHQDWSTEFCQ</sequence>
<organism evidence="1 2">
    <name type="scientific">Moorena producens PAL-8-15-08-1</name>
    <dbReference type="NCBI Taxonomy" id="1458985"/>
    <lineage>
        <taxon>Bacteria</taxon>
        <taxon>Bacillati</taxon>
        <taxon>Cyanobacteriota</taxon>
        <taxon>Cyanophyceae</taxon>
        <taxon>Coleofasciculales</taxon>
        <taxon>Coleofasciculaceae</taxon>
        <taxon>Moorena</taxon>
    </lineage>
</organism>
<protein>
    <recommendedName>
        <fullName evidence="3">Lipoprotein</fullName>
    </recommendedName>
</protein>
<proteinExistence type="predicted"/>
<dbReference type="Proteomes" id="UP000177870">
    <property type="component" value="Chromosome"/>
</dbReference>
<evidence type="ECO:0008006" key="3">
    <source>
        <dbReference type="Google" id="ProtNLM"/>
    </source>
</evidence>
<dbReference type="PROSITE" id="PS51257">
    <property type="entry name" value="PROKAR_LIPOPROTEIN"/>
    <property type="match status" value="1"/>
</dbReference>
<name>A0A1D8TMW9_9CYAN</name>
<gene>
    <name evidence="1" type="ORF">BJP34_05380</name>
</gene>
<reference evidence="2" key="1">
    <citation type="submission" date="2016-10" db="EMBL/GenBank/DDBJ databases">
        <title>Comparative genomics uncovers the prolific and rare metabolic potential of the cyanobacterial genus Moorea.</title>
        <authorList>
            <person name="Leao T."/>
            <person name="Castelao G."/>
            <person name="Korobeynikov A."/>
            <person name="Monroe E.A."/>
            <person name="Podell S."/>
            <person name="Glukhov E."/>
            <person name="Allen E."/>
            <person name="Gerwick W.H."/>
            <person name="Gerwick L."/>
        </authorList>
    </citation>
    <scope>NUCLEOTIDE SEQUENCE [LARGE SCALE GENOMIC DNA]</scope>
    <source>
        <strain evidence="2">PAL-8-15-08-1</strain>
    </source>
</reference>
<dbReference type="AlphaFoldDB" id="A0A1D8TMW9"/>
<dbReference type="EMBL" id="CP017599">
    <property type="protein sequence ID" value="AOW98956.1"/>
    <property type="molecule type" value="Genomic_DNA"/>
</dbReference>
<dbReference type="STRING" id="1458985.BJP34_05380"/>
<evidence type="ECO:0000313" key="2">
    <source>
        <dbReference type="Proteomes" id="UP000177870"/>
    </source>
</evidence>
<accession>A0A1D8TMW9</accession>
<dbReference type="KEGG" id="mpro:BJP34_05380"/>